<evidence type="ECO:0000313" key="2">
    <source>
        <dbReference type="EMBL" id="RVU47657.1"/>
    </source>
</evidence>
<proteinExistence type="predicted"/>
<organism evidence="2 3">
    <name type="scientific">Rubrivivax rivuli</name>
    <dbReference type="NCBI Taxonomy" id="1862385"/>
    <lineage>
        <taxon>Bacteria</taxon>
        <taxon>Pseudomonadati</taxon>
        <taxon>Pseudomonadota</taxon>
        <taxon>Betaproteobacteria</taxon>
        <taxon>Burkholderiales</taxon>
        <taxon>Sphaerotilaceae</taxon>
        <taxon>Rubrivivax</taxon>
    </lineage>
</organism>
<evidence type="ECO:0000313" key="3">
    <source>
        <dbReference type="Proteomes" id="UP000285575"/>
    </source>
</evidence>
<evidence type="ECO:0000256" key="1">
    <source>
        <dbReference type="SAM" id="MobiDB-lite"/>
    </source>
</evidence>
<accession>A0A437RLJ6</accession>
<dbReference type="AlphaFoldDB" id="A0A437RLJ6"/>
<reference evidence="2 3" key="1">
    <citation type="submission" date="2019-01" db="EMBL/GenBank/DDBJ databases">
        <authorList>
            <person name="Chen W.-M."/>
        </authorList>
    </citation>
    <scope>NUCLEOTIDE SEQUENCE [LARGE SCALE GENOMIC DNA]</scope>
    <source>
        <strain evidence="2 3">KYPY4</strain>
    </source>
</reference>
<dbReference type="Proteomes" id="UP000285575">
    <property type="component" value="Unassembled WGS sequence"/>
</dbReference>
<name>A0A437RLJ6_9BURK</name>
<feature type="region of interest" description="Disordered" evidence="1">
    <location>
        <begin position="338"/>
        <end position="357"/>
    </location>
</feature>
<sequence>MQRVEGERLYSATDLVAFLECEHLSALDLRALDDEALRAERSQADESQQLIADKGDAHEKRHLADQHTQGRQVVDIAAGGGSISDRVQATLAAMRAGVEVIYQATLRDGCWVGHADFLRRVDGVASSLGAWSYEVADTKLARSPKAKFLLQLAFYSDLVAKAQGVAPRQMHVVLGDGTERNFRVADYAHYLESLRTRFLAAIEGLLGATRQAPYPVPCEHCDLCHWSKRCERRRLADDHLSQVAGITRIQTSRLQEAGVSTMAALAALPADARVARIQPETLVSHLASTHHESVRSFLNALIGKRAALDLAEAPEDDAKAPDLGMGDETSDGAAAVEAGDVQASSTSASKADATDESKRLLQQRQRYVQDTQRSIVDGVEAFLKTLRERAQTQPLGVVDLLRLRALLVVVLGAGSKKADLRPKDLNAEVRRRQVLPSRGDASWRGRIGRLLFEFFRDHAAARPPLIKSLHLEADDNQGLPEDVLECWATCFWAMCAMRVATDDAGAAFEVTSREAMLADDLYRFSRLLPQQSLGAVVQDVFAGMKRRYAERLGVSAERLELEHRALVDIAFVRSGVKQA</sequence>
<dbReference type="OrthoDB" id="9757917at2"/>
<dbReference type="InterPro" id="IPR019993">
    <property type="entry name" value="RecB_nuclease_TM0106_put"/>
</dbReference>
<gene>
    <name evidence="2" type="ORF">EOE66_07970</name>
</gene>
<keyword evidence="3" id="KW-1185">Reference proteome</keyword>
<dbReference type="NCBIfam" id="TIGR03491">
    <property type="entry name" value="TM0106 family RecB-like putative nuclease"/>
    <property type="match status" value="1"/>
</dbReference>
<protein>
    <submittedName>
        <fullName evidence="2">TM0106 family RecB-like putative nuclease</fullName>
    </submittedName>
</protein>
<dbReference type="EMBL" id="SACR01000002">
    <property type="protein sequence ID" value="RVU47657.1"/>
    <property type="molecule type" value="Genomic_DNA"/>
</dbReference>
<comment type="caution">
    <text evidence="2">The sequence shown here is derived from an EMBL/GenBank/DDBJ whole genome shotgun (WGS) entry which is preliminary data.</text>
</comment>